<dbReference type="PANTHER" id="PTHR22931">
    <property type="entry name" value="PHOSPHOENOLPYRUVATE DIKINASE-RELATED"/>
    <property type="match status" value="1"/>
</dbReference>
<protein>
    <recommendedName>
        <fullName evidence="1">Pyruvate, phosphate dikinase</fullName>
    </recommendedName>
    <alternativeName>
        <fullName evidence="2">Pyruvate, orthophosphate dikinase</fullName>
    </alternativeName>
</protein>
<reference evidence="4 5" key="1">
    <citation type="submission" date="2017-04" db="EMBL/GenBank/DDBJ databases">
        <title>Kefir bacterial isolates.</title>
        <authorList>
            <person name="Kim Y."/>
            <person name="Blasche S."/>
            <person name="Patil K.R."/>
        </authorList>
    </citation>
    <scope>NUCLEOTIDE SEQUENCE [LARGE SCALE GENOMIC DNA]</scope>
    <source>
        <strain evidence="4 5">OG2</strain>
    </source>
</reference>
<feature type="domain" description="PEP-utilising enzyme C-terminal" evidence="3">
    <location>
        <begin position="2"/>
        <end position="61"/>
    </location>
</feature>
<dbReference type="Proteomes" id="UP000216867">
    <property type="component" value="Unassembled WGS sequence"/>
</dbReference>
<evidence type="ECO:0000313" key="5">
    <source>
        <dbReference type="Proteomes" id="UP000216867"/>
    </source>
</evidence>
<dbReference type="PANTHER" id="PTHR22931:SF9">
    <property type="entry name" value="PYRUVATE, PHOSPHATE DIKINASE 1, CHLOROPLASTIC"/>
    <property type="match status" value="1"/>
</dbReference>
<dbReference type="EMBL" id="NCWY01000309">
    <property type="protein sequence ID" value="PAK90656.1"/>
    <property type="molecule type" value="Genomic_DNA"/>
</dbReference>
<accession>A0A269Z1D3</accession>
<name>A0A269Z1D3_9MICO</name>
<dbReference type="SUPFAM" id="SSF51621">
    <property type="entry name" value="Phosphoenolpyruvate/pyruvate domain"/>
    <property type="match status" value="1"/>
</dbReference>
<evidence type="ECO:0000259" key="3">
    <source>
        <dbReference type="Pfam" id="PF02896"/>
    </source>
</evidence>
<dbReference type="Gene3D" id="3.20.20.60">
    <property type="entry name" value="Phosphoenolpyruvate-binding domains"/>
    <property type="match status" value="1"/>
</dbReference>
<organism evidence="4 5">
    <name type="scientific">Brevibacterium casei</name>
    <dbReference type="NCBI Taxonomy" id="33889"/>
    <lineage>
        <taxon>Bacteria</taxon>
        <taxon>Bacillati</taxon>
        <taxon>Actinomycetota</taxon>
        <taxon>Actinomycetes</taxon>
        <taxon>Micrococcales</taxon>
        <taxon>Brevibacteriaceae</taxon>
        <taxon>Brevibacterium</taxon>
    </lineage>
</organism>
<feature type="non-terminal residue" evidence="4">
    <location>
        <position position="69"/>
    </location>
</feature>
<dbReference type="GO" id="GO:0050242">
    <property type="term" value="F:pyruvate, phosphate dikinase activity"/>
    <property type="evidence" value="ECO:0007669"/>
    <property type="project" value="InterPro"/>
</dbReference>
<feature type="non-terminal residue" evidence="4">
    <location>
        <position position="1"/>
    </location>
</feature>
<dbReference type="InterPro" id="IPR015813">
    <property type="entry name" value="Pyrv/PenolPyrv_kinase-like_dom"/>
</dbReference>
<sequence>ITYPELYEMQVEAIMTSVFNLKKEGITSQPEIMIPLVSTVEEFTTLKSQLVSTIQDLENDMKDKVHYLI</sequence>
<evidence type="ECO:0000256" key="1">
    <source>
        <dbReference type="ARBA" id="ARBA00020138"/>
    </source>
</evidence>
<comment type="caution">
    <text evidence="4">The sequence shown here is derived from an EMBL/GenBank/DDBJ whole genome shotgun (WGS) entry which is preliminary data.</text>
</comment>
<dbReference type="InterPro" id="IPR010121">
    <property type="entry name" value="Pyruvate_phosphate_dikinase"/>
</dbReference>
<gene>
    <name evidence="4" type="ORF">B8X04_18340</name>
</gene>
<evidence type="ECO:0000313" key="4">
    <source>
        <dbReference type="EMBL" id="PAK90656.1"/>
    </source>
</evidence>
<dbReference type="Pfam" id="PF02896">
    <property type="entry name" value="PEP-utilizers_C"/>
    <property type="match status" value="1"/>
</dbReference>
<dbReference type="InterPro" id="IPR000121">
    <property type="entry name" value="PEP_util_C"/>
</dbReference>
<proteinExistence type="predicted"/>
<dbReference type="AlphaFoldDB" id="A0A269Z1D3"/>
<dbReference type="InterPro" id="IPR040442">
    <property type="entry name" value="Pyrv_kinase-like_dom_sf"/>
</dbReference>
<evidence type="ECO:0000256" key="2">
    <source>
        <dbReference type="ARBA" id="ARBA00032883"/>
    </source>
</evidence>